<protein>
    <submittedName>
        <fullName evidence="2">Uncharacterized protein</fullName>
    </submittedName>
</protein>
<feature type="transmembrane region" description="Helical" evidence="1">
    <location>
        <begin position="62"/>
        <end position="80"/>
    </location>
</feature>
<dbReference type="GeneID" id="69116783"/>
<dbReference type="Pfam" id="PF25927">
    <property type="entry name" value="DUF7972"/>
    <property type="match status" value="1"/>
</dbReference>
<organism evidence="2 3">
    <name type="scientific">Halobacterium litoreum</name>
    <dbReference type="NCBI Taxonomy" id="2039234"/>
    <lineage>
        <taxon>Archaea</taxon>
        <taxon>Methanobacteriati</taxon>
        <taxon>Methanobacteriota</taxon>
        <taxon>Stenosarchaea group</taxon>
        <taxon>Halobacteria</taxon>
        <taxon>Halobacteriales</taxon>
        <taxon>Halobacteriaceae</taxon>
        <taxon>Halobacterium</taxon>
    </lineage>
</organism>
<proteinExistence type="predicted"/>
<feature type="transmembrane region" description="Helical" evidence="1">
    <location>
        <begin position="21"/>
        <end position="42"/>
    </location>
</feature>
<dbReference type="InterPro" id="IPR058278">
    <property type="entry name" value="DUF7972"/>
</dbReference>
<keyword evidence="1" id="KW-1133">Transmembrane helix</keyword>
<keyword evidence="3" id="KW-1185">Reference proteome</keyword>
<comment type="caution">
    <text evidence="2">The sequence shown here is derived from an EMBL/GenBank/DDBJ whole genome shotgun (WGS) entry which is preliminary data.</text>
</comment>
<dbReference type="RefSeq" id="WP_232571576.1">
    <property type="nucleotide sequence ID" value="NZ_CP089466.1"/>
</dbReference>
<evidence type="ECO:0000313" key="2">
    <source>
        <dbReference type="EMBL" id="MFC3477292.1"/>
    </source>
</evidence>
<sequence>MGDSGRIDALWRWATLTGDRRAVAGSLLAVFALLFGPIGHALSLEGGGFGHDTTVPLVTTLLSGNFLLVSIVVSVNSLFVSGEQNPLGQQFGRVRDTTEFRRQVEDVVEADHVPTHPESFLRVLTGDIVERGQRLQSRLPSYDVDVQADLDAYLESLGDATGEMNAALRGVSRPASVVVATMAFDYARQVDDLQRVRAEHADAMGDDAAETLDEMLELLEFFAVAREYFKTLYLRREFAGLSANLVYVSVPAIAVVSFVILHLSRLPTSHWLVVGVHVLSLAPFALLCSYVVRVAAVSRHTDSPGQFAFADGDGVPGVGDDR</sequence>
<name>A0ABD5NE06_9EURY</name>
<accession>A0ABD5NE06</accession>
<dbReference type="EMBL" id="JBHRWN010000002">
    <property type="protein sequence ID" value="MFC3477292.1"/>
    <property type="molecule type" value="Genomic_DNA"/>
</dbReference>
<dbReference type="AlphaFoldDB" id="A0ABD5NE06"/>
<feature type="transmembrane region" description="Helical" evidence="1">
    <location>
        <begin position="270"/>
        <end position="292"/>
    </location>
</feature>
<keyword evidence="1" id="KW-0812">Transmembrane</keyword>
<gene>
    <name evidence="2" type="ORF">ACFOKC_06090</name>
</gene>
<keyword evidence="1" id="KW-0472">Membrane</keyword>
<reference evidence="2 3" key="1">
    <citation type="journal article" date="2019" name="Int. J. Syst. Evol. Microbiol.">
        <title>The Global Catalogue of Microorganisms (GCM) 10K type strain sequencing project: providing services to taxonomists for standard genome sequencing and annotation.</title>
        <authorList>
            <consortium name="The Broad Institute Genomics Platform"/>
            <consortium name="The Broad Institute Genome Sequencing Center for Infectious Disease"/>
            <person name="Wu L."/>
            <person name="Ma J."/>
        </authorList>
    </citation>
    <scope>NUCLEOTIDE SEQUENCE [LARGE SCALE GENOMIC DNA]</scope>
    <source>
        <strain evidence="2 3">CGMCC 1.12562</strain>
    </source>
</reference>
<dbReference type="Proteomes" id="UP001595660">
    <property type="component" value="Unassembled WGS sequence"/>
</dbReference>
<evidence type="ECO:0000313" key="3">
    <source>
        <dbReference type="Proteomes" id="UP001595660"/>
    </source>
</evidence>
<feature type="transmembrane region" description="Helical" evidence="1">
    <location>
        <begin position="245"/>
        <end position="264"/>
    </location>
</feature>
<evidence type="ECO:0000256" key="1">
    <source>
        <dbReference type="SAM" id="Phobius"/>
    </source>
</evidence>